<comment type="similarity">
    <text evidence="1">Belongs to the transglycosylase family. Rpf subfamily.</text>
</comment>
<organism evidence="6 7">
    <name type="scientific">Streptomyces candidus</name>
    <dbReference type="NCBI Taxonomy" id="67283"/>
    <lineage>
        <taxon>Bacteria</taxon>
        <taxon>Bacillati</taxon>
        <taxon>Actinomycetota</taxon>
        <taxon>Actinomycetes</taxon>
        <taxon>Kitasatosporales</taxon>
        <taxon>Streptomycetaceae</taxon>
        <taxon>Streptomyces</taxon>
    </lineage>
</organism>
<evidence type="ECO:0000256" key="4">
    <source>
        <dbReference type="SAM" id="SignalP"/>
    </source>
</evidence>
<dbReference type="SUPFAM" id="SSF53955">
    <property type="entry name" value="Lysozyme-like"/>
    <property type="match status" value="1"/>
</dbReference>
<feature type="chain" id="PRO_5039452852" evidence="4">
    <location>
        <begin position="22"/>
        <end position="222"/>
    </location>
</feature>
<evidence type="ECO:0000313" key="6">
    <source>
        <dbReference type="EMBL" id="MBB6436541.1"/>
    </source>
</evidence>
<dbReference type="Gene3D" id="3.10.350.10">
    <property type="entry name" value="LysM domain"/>
    <property type="match status" value="1"/>
</dbReference>
<dbReference type="GO" id="GO:0016787">
    <property type="term" value="F:hydrolase activity"/>
    <property type="evidence" value="ECO:0007669"/>
    <property type="project" value="UniProtKB-KW"/>
</dbReference>
<keyword evidence="4" id="KW-0732">Signal</keyword>
<keyword evidence="7" id="KW-1185">Reference proteome</keyword>
<accession>A0A7X0HFF5</accession>
<dbReference type="Pfam" id="PF01476">
    <property type="entry name" value="LysM"/>
    <property type="match status" value="1"/>
</dbReference>
<name>A0A7X0HFF5_9ACTN</name>
<dbReference type="RefSeq" id="WP_229923584.1">
    <property type="nucleotide sequence ID" value="NZ_BNBN01000008.1"/>
</dbReference>
<feature type="domain" description="LysM" evidence="5">
    <location>
        <begin position="142"/>
        <end position="191"/>
    </location>
</feature>
<feature type="region of interest" description="Disordered" evidence="3">
    <location>
        <begin position="191"/>
        <end position="222"/>
    </location>
</feature>
<feature type="signal peptide" evidence="4">
    <location>
        <begin position="1"/>
        <end position="21"/>
    </location>
</feature>
<proteinExistence type="inferred from homology"/>
<gene>
    <name evidence="6" type="ORF">HNQ79_003005</name>
</gene>
<dbReference type="SMART" id="SM00257">
    <property type="entry name" value="LysM"/>
    <property type="match status" value="1"/>
</dbReference>
<keyword evidence="2" id="KW-0378">Hydrolase</keyword>
<dbReference type="InterPro" id="IPR023346">
    <property type="entry name" value="Lysozyme-like_dom_sf"/>
</dbReference>
<protein>
    <submittedName>
        <fullName evidence="6">Nucleoid-associated protein YgaU</fullName>
    </submittedName>
</protein>
<evidence type="ECO:0000256" key="3">
    <source>
        <dbReference type="SAM" id="MobiDB-lite"/>
    </source>
</evidence>
<evidence type="ECO:0000256" key="1">
    <source>
        <dbReference type="ARBA" id="ARBA00010830"/>
    </source>
</evidence>
<dbReference type="Proteomes" id="UP000540423">
    <property type="component" value="Unassembled WGS sequence"/>
</dbReference>
<reference evidence="6 7" key="1">
    <citation type="submission" date="2020-08" db="EMBL/GenBank/DDBJ databases">
        <title>Genomic Encyclopedia of Type Strains, Phase IV (KMG-IV): sequencing the most valuable type-strain genomes for metagenomic binning, comparative biology and taxonomic classification.</title>
        <authorList>
            <person name="Goeker M."/>
        </authorList>
    </citation>
    <scope>NUCLEOTIDE SEQUENCE [LARGE SCALE GENOMIC DNA]</scope>
    <source>
        <strain evidence="6 7">DSM 40141</strain>
    </source>
</reference>
<dbReference type="InterPro" id="IPR010618">
    <property type="entry name" value="RPF"/>
</dbReference>
<evidence type="ECO:0000313" key="7">
    <source>
        <dbReference type="Proteomes" id="UP000540423"/>
    </source>
</evidence>
<dbReference type="PROSITE" id="PS51782">
    <property type="entry name" value="LYSM"/>
    <property type="match status" value="1"/>
</dbReference>
<dbReference type="InterPro" id="IPR036779">
    <property type="entry name" value="LysM_dom_sf"/>
</dbReference>
<comment type="caution">
    <text evidence="6">The sequence shown here is derived from an EMBL/GenBank/DDBJ whole genome shotgun (WGS) entry which is preliminary data.</text>
</comment>
<dbReference type="InterPro" id="IPR018392">
    <property type="entry name" value="LysM"/>
</dbReference>
<sequence length="222" mass="23392">MLKPRLRFLSCVVLGALVALAPLPAVSAAPSVAAASSGPALGAPSAAGVSEAPACAASEWPWNCLAECESSGDWTANTGNGYYGGLQFAQPTWEEHGGLAYAPRADLATRSEQIKVAEEVLSTQGWGAWPECSKRYGLPDHRIHIVKTGETLWSIAARYKVRGGWQKLHEVNREAVGPRPDGLVTGTWLVIPEGSGRGRGGHDERRRFGPPADIAPSGAKSS</sequence>
<dbReference type="EMBL" id="JACHEM010000006">
    <property type="protein sequence ID" value="MBB6436541.1"/>
    <property type="molecule type" value="Genomic_DNA"/>
</dbReference>
<evidence type="ECO:0000259" key="5">
    <source>
        <dbReference type="PROSITE" id="PS51782"/>
    </source>
</evidence>
<dbReference type="SUPFAM" id="SSF54106">
    <property type="entry name" value="LysM domain"/>
    <property type="match status" value="1"/>
</dbReference>
<dbReference type="Gene3D" id="1.10.530.10">
    <property type="match status" value="1"/>
</dbReference>
<dbReference type="Pfam" id="PF06737">
    <property type="entry name" value="Transglycosylas"/>
    <property type="match status" value="1"/>
</dbReference>
<dbReference type="CDD" id="cd13925">
    <property type="entry name" value="RPF"/>
    <property type="match status" value="1"/>
</dbReference>
<evidence type="ECO:0000256" key="2">
    <source>
        <dbReference type="ARBA" id="ARBA00022801"/>
    </source>
</evidence>
<dbReference type="CDD" id="cd00118">
    <property type="entry name" value="LysM"/>
    <property type="match status" value="1"/>
</dbReference>
<dbReference type="AlphaFoldDB" id="A0A7X0HFF5"/>